<gene>
    <name evidence="4" type="ORF">N7458_000514</name>
</gene>
<evidence type="ECO:0000259" key="3">
    <source>
        <dbReference type="Pfam" id="PF01370"/>
    </source>
</evidence>
<dbReference type="Pfam" id="PF01370">
    <property type="entry name" value="Epimerase"/>
    <property type="match status" value="1"/>
</dbReference>
<dbReference type="InterPro" id="IPR050425">
    <property type="entry name" value="NAD(P)_dehydrat-like"/>
</dbReference>
<evidence type="ECO:0000313" key="5">
    <source>
        <dbReference type="Proteomes" id="UP001213681"/>
    </source>
</evidence>
<dbReference type="PANTHER" id="PTHR10366:SF812">
    <property type="entry name" value="VPS9 DOMAIN-CONTAINING PROTEIN"/>
    <property type="match status" value="1"/>
</dbReference>
<reference evidence="4" key="1">
    <citation type="submission" date="2022-12" db="EMBL/GenBank/DDBJ databases">
        <authorList>
            <person name="Petersen C."/>
        </authorList>
    </citation>
    <scope>NUCLEOTIDE SEQUENCE</scope>
    <source>
        <strain evidence="4">IBT 16125</strain>
    </source>
</reference>
<dbReference type="GO" id="GO:0016616">
    <property type="term" value="F:oxidoreductase activity, acting on the CH-OH group of donors, NAD or NADP as acceptor"/>
    <property type="evidence" value="ECO:0007669"/>
    <property type="project" value="TreeGrafter"/>
</dbReference>
<name>A0AAD6CGP4_9EURO</name>
<dbReference type="PANTHER" id="PTHR10366">
    <property type="entry name" value="NAD DEPENDENT EPIMERASE/DEHYDRATASE"/>
    <property type="match status" value="1"/>
</dbReference>
<dbReference type="SUPFAM" id="SSF51735">
    <property type="entry name" value="NAD(P)-binding Rossmann-fold domains"/>
    <property type="match status" value="1"/>
</dbReference>
<comment type="caution">
    <text evidence="4">The sequence shown here is derived from an EMBL/GenBank/DDBJ whole genome shotgun (WGS) entry which is preliminary data.</text>
</comment>
<dbReference type="Gene3D" id="3.40.50.720">
    <property type="entry name" value="NAD(P)-binding Rossmann-like Domain"/>
    <property type="match status" value="1"/>
</dbReference>
<dbReference type="InterPro" id="IPR036291">
    <property type="entry name" value="NAD(P)-bd_dom_sf"/>
</dbReference>
<evidence type="ECO:0000256" key="2">
    <source>
        <dbReference type="ARBA" id="ARBA00023445"/>
    </source>
</evidence>
<dbReference type="Proteomes" id="UP001213681">
    <property type="component" value="Unassembled WGS sequence"/>
</dbReference>
<proteinExistence type="inferred from homology"/>
<keyword evidence="1" id="KW-0560">Oxidoreductase</keyword>
<reference evidence="4" key="2">
    <citation type="journal article" date="2023" name="IMA Fungus">
        <title>Comparative genomic study of the Penicillium genus elucidates a diverse pangenome and 15 lateral gene transfer events.</title>
        <authorList>
            <person name="Petersen C."/>
            <person name="Sorensen T."/>
            <person name="Nielsen M.R."/>
            <person name="Sondergaard T.E."/>
            <person name="Sorensen J.L."/>
            <person name="Fitzpatrick D.A."/>
            <person name="Frisvad J.C."/>
            <person name="Nielsen K.L."/>
        </authorList>
    </citation>
    <scope>NUCLEOTIDE SEQUENCE</scope>
    <source>
        <strain evidence="4">IBT 16125</strain>
    </source>
</reference>
<comment type="similarity">
    <text evidence="2">Belongs to the NAD(P)-dependent epimerase/dehydratase family. Dihydroflavonol-4-reductase subfamily.</text>
</comment>
<sequence length="330" mass="35677">MSAPLIFITGGTGFIGSATAVEALKTGYRLRIGTRKKSLKLEAILSDYAEQLEFVTIPDLTEEAAFRGKLDGVDYILHLASPLARGTEKEAFFGPAVKGTLAVLKEAAKVPSIKKVVVTSSIASLIPLVGLPSGGVVKEVNDWDLTVDPTADFVDPHNLAATPMTLYRASKLLANNATWNFWKTEKPQYSLVTLHPSFVFGHNLVQSSAEEVQEGSNGILWGSVMGGVSIASITGVHIQDVAQAHIKALDPKIKDGSKYLISGPPTTWKEIARIVHTAYPNVGAKIMEQAEGASLPVDTTKAENELEIRWQPWEEIVQSVMDQQLGFLQT</sequence>
<dbReference type="EMBL" id="JAPVEA010000001">
    <property type="protein sequence ID" value="KAJ5464828.1"/>
    <property type="molecule type" value="Genomic_DNA"/>
</dbReference>
<dbReference type="InterPro" id="IPR001509">
    <property type="entry name" value="Epimerase_deHydtase"/>
</dbReference>
<evidence type="ECO:0000256" key="1">
    <source>
        <dbReference type="ARBA" id="ARBA00023002"/>
    </source>
</evidence>
<feature type="domain" description="NAD-dependent epimerase/dehydratase" evidence="3">
    <location>
        <begin position="6"/>
        <end position="252"/>
    </location>
</feature>
<accession>A0AAD6CGP4</accession>
<dbReference type="GeneID" id="81594151"/>
<keyword evidence="5" id="KW-1185">Reference proteome</keyword>
<protein>
    <recommendedName>
        <fullName evidence="3">NAD-dependent epimerase/dehydratase domain-containing protein</fullName>
    </recommendedName>
</protein>
<organism evidence="4 5">
    <name type="scientific">Penicillium daleae</name>
    <dbReference type="NCBI Taxonomy" id="63821"/>
    <lineage>
        <taxon>Eukaryota</taxon>
        <taxon>Fungi</taxon>
        <taxon>Dikarya</taxon>
        <taxon>Ascomycota</taxon>
        <taxon>Pezizomycotina</taxon>
        <taxon>Eurotiomycetes</taxon>
        <taxon>Eurotiomycetidae</taxon>
        <taxon>Eurotiales</taxon>
        <taxon>Aspergillaceae</taxon>
        <taxon>Penicillium</taxon>
    </lineage>
</organism>
<dbReference type="RefSeq" id="XP_056771675.1">
    <property type="nucleotide sequence ID" value="XM_056903908.1"/>
</dbReference>
<evidence type="ECO:0000313" key="4">
    <source>
        <dbReference type="EMBL" id="KAJ5464828.1"/>
    </source>
</evidence>
<dbReference type="AlphaFoldDB" id="A0AAD6CGP4"/>